<organism evidence="1 2">
    <name type="scientific">Butyricimonas faecalis</name>
    <dbReference type="NCBI Taxonomy" id="2093856"/>
    <lineage>
        <taxon>Bacteria</taxon>
        <taxon>Pseudomonadati</taxon>
        <taxon>Bacteroidota</taxon>
        <taxon>Bacteroidia</taxon>
        <taxon>Bacteroidales</taxon>
        <taxon>Odoribacteraceae</taxon>
        <taxon>Butyricimonas</taxon>
    </lineage>
</organism>
<dbReference type="OrthoDB" id="1389336at2"/>
<proteinExistence type="predicted"/>
<accession>A0A3Q9IQV8</accession>
<name>A0A3Q9IQV8_9BACT</name>
<reference evidence="1 2" key="1">
    <citation type="submission" date="2018-10" db="EMBL/GenBank/DDBJ databases">
        <title>Butyricimonas faecalis sp. nov., isolated from human faeces and emended description of the genus Butyricimonas.</title>
        <authorList>
            <person name="Le Roy T."/>
            <person name="Van der Smissen P."/>
            <person name="Paquot A."/>
            <person name="Delzenne N."/>
            <person name="Muccioli G."/>
            <person name="Collet J.-F."/>
            <person name="Cani P.D."/>
        </authorList>
    </citation>
    <scope>NUCLEOTIDE SEQUENCE [LARGE SCALE GENOMIC DNA]</scope>
    <source>
        <strain evidence="1 2">H184</strain>
    </source>
</reference>
<dbReference type="Proteomes" id="UP000270673">
    <property type="component" value="Chromosome"/>
</dbReference>
<sequence>MISLSAKAWKGKYFEKNVRFPEKVILEEKVEMVARLVPIKQQLAWQQLVSVYSREIYLGEGRYDKHDFVAGRY</sequence>
<gene>
    <name evidence="1" type="ORF">D8S85_19895</name>
</gene>
<protein>
    <submittedName>
        <fullName evidence="1">Uncharacterized protein</fullName>
    </submittedName>
</protein>
<keyword evidence="2" id="KW-1185">Reference proteome</keyword>
<dbReference type="AlphaFoldDB" id="A0A3Q9IQV8"/>
<evidence type="ECO:0000313" key="1">
    <source>
        <dbReference type="EMBL" id="AZS31588.1"/>
    </source>
</evidence>
<dbReference type="RefSeq" id="WP_106624020.1">
    <property type="nucleotide sequence ID" value="NZ_CP032819.1"/>
</dbReference>
<evidence type="ECO:0000313" key="2">
    <source>
        <dbReference type="Proteomes" id="UP000270673"/>
    </source>
</evidence>
<dbReference type="EMBL" id="CP032819">
    <property type="protein sequence ID" value="AZS31588.1"/>
    <property type="molecule type" value="Genomic_DNA"/>
</dbReference>
<dbReference type="KEGG" id="buy:D8S85_19895"/>